<feature type="domain" description="Hydantoinase A/oxoprolinase" evidence="1">
    <location>
        <begin position="189"/>
        <end position="321"/>
    </location>
</feature>
<gene>
    <name evidence="3" type="ORF">SAMN02745823_01293</name>
</gene>
<protein>
    <submittedName>
        <fullName evidence="3">N-methylhydantoinase A/oxoprolinase/acetone carboxylase, beta subunit</fullName>
    </submittedName>
</protein>
<dbReference type="Pfam" id="PF05378">
    <property type="entry name" value="Hydant_A_N"/>
    <property type="match status" value="1"/>
</dbReference>
<dbReference type="GO" id="GO:0006749">
    <property type="term" value="P:glutathione metabolic process"/>
    <property type="evidence" value="ECO:0007669"/>
    <property type="project" value="TreeGrafter"/>
</dbReference>
<dbReference type="PANTHER" id="PTHR11365">
    <property type="entry name" value="5-OXOPROLINASE RELATED"/>
    <property type="match status" value="1"/>
</dbReference>
<dbReference type="InterPro" id="IPR045079">
    <property type="entry name" value="Oxoprolinase-like"/>
</dbReference>
<dbReference type="Pfam" id="PF01968">
    <property type="entry name" value="Hydantoinase_A"/>
    <property type="match status" value="1"/>
</dbReference>
<dbReference type="RefSeq" id="WP_073076857.1">
    <property type="nucleotide sequence ID" value="NZ_FQXV01000003.1"/>
</dbReference>
<evidence type="ECO:0000313" key="4">
    <source>
        <dbReference type="Proteomes" id="UP000183995"/>
    </source>
</evidence>
<sequence>MKIGIGIDTGGTCTDAVAYDFDSERVLAKGKALTTRENLSIGIGQALDMLPPELIREASLVSLSTTLATNACVENKGCRAKLLIFGLTDENIRRFNAEAIYGLKSDNVRGVDTHGSADGLIIDEPDWDILFSELGDWLADADALAAAELYSMNNGAPCEKHAKLLLEERYGLPFVSASDLTSEINVLTRGATALLNARLLPIVREFIEAALSDFSARQCRAPVMVVRSDGSLMSAKLSLSRPVETILSGPAASVLAGRSFAGEKDYLIIDMGGTTTDVSVVRGQRPVMADSGIQIGGWRTHVKGVFVDTFALGGDSAVRMKNDIPQLFPRRVMPICSAARRWPEIKAMLLALLDKNPPSQFPIHEFFYLVREPAEPGRYDKDERALIEALRKGPRILSDLKAAGVVDLYHLNSERLEAEGIVMRCGLTPTDFMHIKGDYTEYDGEASALAARFLLRRLGREDSPEDLRALAEEVYGLVGEHLYVNLLRILIAQQHPAQFAQGLDLQTEFLIRQGWAKRDTEAGGLFRYDLGTKAALVGIGAPTHVFLPAVAKALGTEYILPENAEVANALGALKADINAVTKVEISKALSSQGETYYVVHAPSGSSRFDSLDEALDAAKAASEEAALKEARARGALGELAVTTSVERHSTLSKWGTRVDLGCAALSEVTVRLG</sequence>
<feature type="domain" description="Hydantoinase/oxoprolinase N-terminal" evidence="2">
    <location>
        <begin position="5"/>
        <end position="167"/>
    </location>
</feature>
<reference evidence="3 4" key="1">
    <citation type="submission" date="2016-11" db="EMBL/GenBank/DDBJ databases">
        <authorList>
            <person name="Jaros S."/>
            <person name="Januszkiewicz K."/>
            <person name="Wedrychowicz H."/>
        </authorList>
    </citation>
    <scope>NUCLEOTIDE SEQUENCE [LARGE SCALE GENOMIC DNA]</scope>
    <source>
        <strain evidence="3 4">DSM 10068</strain>
    </source>
</reference>
<dbReference type="AlphaFoldDB" id="A0A1M5WJC9"/>
<dbReference type="GO" id="GO:0005829">
    <property type="term" value="C:cytosol"/>
    <property type="evidence" value="ECO:0007669"/>
    <property type="project" value="TreeGrafter"/>
</dbReference>
<dbReference type="PANTHER" id="PTHR11365:SF2">
    <property type="entry name" value="5-OXOPROLINASE"/>
    <property type="match status" value="1"/>
</dbReference>
<dbReference type="EMBL" id="FQXV01000003">
    <property type="protein sequence ID" value="SHH87263.1"/>
    <property type="molecule type" value="Genomic_DNA"/>
</dbReference>
<evidence type="ECO:0000259" key="2">
    <source>
        <dbReference type="Pfam" id="PF05378"/>
    </source>
</evidence>
<dbReference type="OrthoDB" id="9768323at2"/>
<dbReference type="InterPro" id="IPR002821">
    <property type="entry name" value="Hydantoinase_A"/>
</dbReference>
<proteinExistence type="predicted"/>
<dbReference type="InterPro" id="IPR043129">
    <property type="entry name" value="ATPase_NBD"/>
</dbReference>
<evidence type="ECO:0000259" key="1">
    <source>
        <dbReference type="Pfam" id="PF01968"/>
    </source>
</evidence>
<dbReference type="STRING" id="1123282.SAMN02745823_01293"/>
<dbReference type="InterPro" id="IPR008040">
    <property type="entry name" value="Hydant_A_N"/>
</dbReference>
<dbReference type="Proteomes" id="UP000183995">
    <property type="component" value="Unassembled WGS sequence"/>
</dbReference>
<name>A0A1M5WJC9_9FIRM</name>
<organism evidence="3 4">
    <name type="scientific">Sporobacter termitidis DSM 10068</name>
    <dbReference type="NCBI Taxonomy" id="1123282"/>
    <lineage>
        <taxon>Bacteria</taxon>
        <taxon>Bacillati</taxon>
        <taxon>Bacillota</taxon>
        <taxon>Clostridia</taxon>
        <taxon>Eubacteriales</taxon>
        <taxon>Oscillospiraceae</taxon>
        <taxon>Sporobacter</taxon>
    </lineage>
</organism>
<accession>A0A1M5WJC9</accession>
<dbReference type="SUPFAM" id="SSF53067">
    <property type="entry name" value="Actin-like ATPase domain"/>
    <property type="match status" value="1"/>
</dbReference>
<evidence type="ECO:0000313" key="3">
    <source>
        <dbReference type="EMBL" id="SHH87263.1"/>
    </source>
</evidence>
<dbReference type="GO" id="GO:0017168">
    <property type="term" value="F:5-oxoprolinase (ATP-hydrolyzing) activity"/>
    <property type="evidence" value="ECO:0007669"/>
    <property type="project" value="TreeGrafter"/>
</dbReference>
<keyword evidence="4" id="KW-1185">Reference proteome</keyword>